<dbReference type="AlphaFoldDB" id="A0A813K0V0"/>
<evidence type="ECO:0000256" key="4">
    <source>
        <dbReference type="ARBA" id="ARBA00023136"/>
    </source>
</evidence>
<dbReference type="GO" id="GO:0016020">
    <property type="term" value="C:membrane"/>
    <property type="evidence" value="ECO:0007669"/>
    <property type="project" value="UniProtKB-SubCell"/>
</dbReference>
<dbReference type="EMBL" id="CAJNNW010027986">
    <property type="protein sequence ID" value="CAE8694119.1"/>
    <property type="molecule type" value="Genomic_DNA"/>
</dbReference>
<feature type="transmembrane region" description="Helical" evidence="5">
    <location>
        <begin position="228"/>
        <end position="250"/>
    </location>
</feature>
<proteinExistence type="predicted"/>
<comment type="caution">
    <text evidence="7">The sequence shown here is derived from an EMBL/GenBank/DDBJ whole genome shotgun (WGS) entry which is preliminary data.</text>
</comment>
<dbReference type="InterPro" id="IPR050307">
    <property type="entry name" value="Sterol_Desaturase_Related"/>
</dbReference>
<evidence type="ECO:0000313" key="8">
    <source>
        <dbReference type="Proteomes" id="UP000626109"/>
    </source>
</evidence>
<dbReference type="PANTHER" id="PTHR11863">
    <property type="entry name" value="STEROL DESATURASE"/>
    <property type="match status" value="1"/>
</dbReference>
<dbReference type="Proteomes" id="UP000626109">
    <property type="component" value="Unassembled WGS sequence"/>
</dbReference>
<feature type="transmembrane region" description="Helical" evidence="5">
    <location>
        <begin position="165"/>
        <end position="186"/>
    </location>
</feature>
<keyword evidence="4 5" id="KW-0472">Membrane</keyword>
<keyword evidence="3 5" id="KW-1133">Transmembrane helix</keyword>
<feature type="domain" description="Fatty acid hydroxylase" evidence="6">
    <location>
        <begin position="175"/>
        <end position="332"/>
    </location>
</feature>
<name>A0A813K0V0_POLGL</name>
<accession>A0A813K0V0</accession>
<feature type="transmembrane region" description="Helical" evidence="5">
    <location>
        <begin position="56"/>
        <end position="81"/>
    </location>
</feature>
<evidence type="ECO:0000256" key="1">
    <source>
        <dbReference type="ARBA" id="ARBA00004370"/>
    </source>
</evidence>
<dbReference type="GO" id="GO:0005506">
    <property type="term" value="F:iron ion binding"/>
    <property type="evidence" value="ECO:0007669"/>
    <property type="project" value="InterPro"/>
</dbReference>
<dbReference type="GO" id="GO:0008610">
    <property type="term" value="P:lipid biosynthetic process"/>
    <property type="evidence" value="ECO:0007669"/>
    <property type="project" value="InterPro"/>
</dbReference>
<evidence type="ECO:0000256" key="5">
    <source>
        <dbReference type="SAM" id="Phobius"/>
    </source>
</evidence>
<organism evidence="7 8">
    <name type="scientific">Polarella glacialis</name>
    <name type="common">Dinoflagellate</name>
    <dbReference type="NCBI Taxonomy" id="89957"/>
    <lineage>
        <taxon>Eukaryota</taxon>
        <taxon>Sar</taxon>
        <taxon>Alveolata</taxon>
        <taxon>Dinophyceae</taxon>
        <taxon>Suessiales</taxon>
        <taxon>Suessiaceae</taxon>
        <taxon>Polarella</taxon>
    </lineage>
</organism>
<evidence type="ECO:0000256" key="3">
    <source>
        <dbReference type="ARBA" id="ARBA00022989"/>
    </source>
</evidence>
<protein>
    <recommendedName>
        <fullName evidence="6">Fatty acid hydroxylase domain-containing protein</fullName>
    </recommendedName>
</protein>
<dbReference type="GO" id="GO:0016491">
    <property type="term" value="F:oxidoreductase activity"/>
    <property type="evidence" value="ECO:0007669"/>
    <property type="project" value="InterPro"/>
</dbReference>
<gene>
    <name evidence="7" type="ORF">PGLA2088_LOCUS28689</name>
</gene>
<comment type="subcellular location">
    <subcellularLocation>
        <location evidence="1">Membrane</location>
    </subcellularLocation>
</comment>
<reference evidence="7" key="1">
    <citation type="submission" date="2021-02" db="EMBL/GenBank/DDBJ databases">
        <authorList>
            <person name="Dougan E. K."/>
            <person name="Rhodes N."/>
            <person name="Thang M."/>
            <person name="Chan C."/>
        </authorList>
    </citation>
    <scope>NUCLEOTIDE SEQUENCE</scope>
</reference>
<evidence type="ECO:0000259" key="6">
    <source>
        <dbReference type="Pfam" id="PF04116"/>
    </source>
</evidence>
<feature type="transmembrane region" description="Helical" evidence="5">
    <location>
        <begin position="93"/>
        <end position="115"/>
    </location>
</feature>
<dbReference type="Pfam" id="PF04116">
    <property type="entry name" value="FA_hydroxylase"/>
    <property type="match status" value="1"/>
</dbReference>
<evidence type="ECO:0000313" key="7">
    <source>
        <dbReference type="EMBL" id="CAE8694119.1"/>
    </source>
</evidence>
<keyword evidence="2 5" id="KW-0812">Transmembrane</keyword>
<dbReference type="InterPro" id="IPR006694">
    <property type="entry name" value="Fatty_acid_hydroxylase"/>
</dbReference>
<evidence type="ECO:0000256" key="2">
    <source>
        <dbReference type="ARBA" id="ARBA00022692"/>
    </source>
</evidence>
<sequence>MSQGKIAVVPASLGVLGIQPGKGALMASKAKAKPPAMASDEEEDHSLEAFFKENQYFLLPWVCLACVQLAVFQTPCIAAWCDRRGLEPLGAQSVIKMAVFAIMAQYVVHGALAVYHDSLVSKGLKIQDRPYIFRAEEVATRSSMVIMVSMTAYALTPMNHGEASLLDVFIGYSILSLLHDAWFYMVHRAAHTQQLYALIHKTHHKWKQPMAFSAYFIRSPSQMLQEHACIIPCMVLLPVPVYSFLLYQYIGAPLSMLEHCGFRVGELTLPFLGWVNLPYFGHLKLEHLMTVLGGGLSLIFGSQTVEDHDYHHLNFHGNYALSFSYLDRIFGTYVEQSQSKSTADEALLKA</sequence>